<evidence type="ECO:0000313" key="6">
    <source>
        <dbReference type="Proteomes" id="UP000315889"/>
    </source>
</evidence>
<dbReference type="PANTHER" id="PTHR30265:SF7">
    <property type="entry name" value="TRANSCRIPTION ANTITERMINATION PROTEIN RFAH"/>
    <property type="match status" value="1"/>
</dbReference>
<feature type="domain" description="NusG-like N-terminal" evidence="4">
    <location>
        <begin position="1"/>
        <end position="99"/>
    </location>
</feature>
<dbReference type="GO" id="GO:0005829">
    <property type="term" value="C:cytosol"/>
    <property type="evidence" value="ECO:0007669"/>
    <property type="project" value="TreeGrafter"/>
</dbReference>
<keyword evidence="1" id="KW-0889">Transcription antitermination</keyword>
<keyword evidence="3" id="KW-0804">Transcription</keyword>
<dbReference type="SUPFAM" id="SSF82679">
    <property type="entry name" value="N-utilization substance G protein NusG, N-terminal domain"/>
    <property type="match status" value="1"/>
</dbReference>
<dbReference type="InterPro" id="IPR043425">
    <property type="entry name" value="NusG-like"/>
</dbReference>
<dbReference type="EMBL" id="SHBP01000011">
    <property type="protein sequence ID" value="RZO19493.1"/>
    <property type="molecule type" value="Genomic_DNA"/>
</dbReference>
<dbReference type="SMART" id="SM00738">
    <property type="entry name" value="NGN"/>
    <property type="match status" value="1"/>
</dbReference>
<reference evidence="5 6" key="1">
    <citation type="submission" date="2019-02" db="EMBL/GenBank/DDBJ databases">
        <title>Prokaryotic population dynamics and viral predation in marine succession experiment using metagenomics: the confinement effect.</title>
        <authorList>
            <person name="Haro-Moreno J.M."/>
            <person name="Rodriguez-Valera F."/>
            <person name="Lopez-Perez M."/>
        </authorList>
    </citation>
    <scope>NUCLEOTIDE SEQUENCE [LARGE SCALE GENOMIC DNA]</scope>
    <source>
        <strain evidence="5">MED-G170</strain>
    </source>
</reference>
<dbReference type="AlphaFoldDB" id="A0A520ME37"/>
<dbReference type="InterPro" id="IPR006645">
    <property type="entry name" value="NGN-like_dom"/>
</dbReference>
<sequence length="168" mass="18432">MNWFLLQTKSRQEQRAAENLDRQSVTSFCPMIKVEKISRSRRVEALEVLFPGYLFVQLGETSVSATSVRSTRGVSHFVTTAGAPIKVPESLIEQLRERVAVNADVVASSLPKVGEEMEIIEGPFRGLNAVFSQPDGNSRALVLVTMLNQQVKASLPFSSLTPVDQSPG</sequence>
<dbReference type="InterPro" id="IPR008991">
    <property type="entry name" value="Translation_prot_SH3-like_sf"/>
</dbReference>
<dbReference type="Proteomes" id="UP000315889">
    <property type="component" value="Unassembled WGS sequence"/>
</dbReference>
<keyword evidence="2" id="KW-0805">Transcription regulation</keyword>
<comment type="caution">
    <text evidence="5">The sequence shown here is derived from an EMBL/GenBank/DDBJ whole genome shotgun (WGS) entry which is preliminary data.</text>
</comment>
<accession>A0A520ME37</accession>
<dbReference type="NCBIfam" id="NF006534">
    <property type="entry name" value="PRK09014.1"/>
    <property type="match status" value="1"/>
</dbReference>
<dbReference type="CDD" id="cd09892">
    <property type="entry name" value="NGN_SP_RfaH"/>
    <property type="match status" value="1"/>
</dbReference>
<evidence type="ECO:0000313" key="5">
    <source>
        <dbReference type="EMBL" id="RZO19493.1"/>
    </source>
</evidence>
<evidence type="ECO:0000256" key="2">
    <source>
        <dbReference type="ARBA" id="ARBA00023015"/>
    </source>
</evidence>
<dbReference type="PANTHER" id="PTHR30265">
    <property type="entry name" value="RHO-INTERACTING TRANSCRIPTION TERMINATION FACTOR NUSG"/>
    <property type="match status" value="1"/>
</dbReference>
<evidence type="ECO:0000256" key="1">
    <source>
        <dbReference type="ARBA" id="ARBA00022814"/>
    </source>
</evidence>
<name>A0A520ME37_9GAMM</name>
<dbReference type="NCBIfam" id="TIGR01955">
    <property type="entry name" value="RfaH"/>
    <property type="match status" value="1"/>
</dbReference>
<organism evidence="5 6">
    <name type="scientific">SAR92 clade bacterium</name>
    <dbReference type="NCBI Taxonomy" id="2315479"/>
    <lineage>
        <taxon>Bacteria</taxon>
        <taxon>Pseudomonadati</taxon>
        <taxon>Pseudomonadota</taxon>
        <taxon>Gammaproteobacteria</taxon>
        <taxon>Cellvibrionales</taxon>
        <taxon>Porticoccaceae</taxon>
        <taxon>SAR92 clade</taxon>
    </lineage>
</organism>
<proteinExistence type="predicted"/>
<evidence type="ECO:0000259" key="4">
    <source>
        <dbReference type="SMART" id="SM00738"/>
    </source>
</evidence>
<dbReference type="GO" id="GO:0006354">
    <property type="term" value="P:DNA-templated transcription elongation"/>
    <property type="evidence" value="ECO:0007669"/>
    <property type="project" value="InterPro"/>
</dbReference>
<dbReference type="GO" id="GO:0031564">
    <property type="term" value="P:transcription antitermination"/>
    <property type="evidence" value="ECO:0007669"/>
    <property type="project" value="UniProtKB-KW"/>
</dbReference>
<protein>
    <submittedName>
        <fullName evidence="5">Transcription/translation regulatory transformer protein RfaH</fullName>
    </submittedName>
</protein>
<dbReference type="SUPFAM" id="SSF50104">
    <property type="entry name" value="Translation proteins SH3-like domain"/>
    <property type="match status" value="1"/>
</dbReference>
<evidence type="ECO:0000256" key="3">
    <source>
        <dbReference type="ARBA" id="ARBA00023163"/>
    </source>
</evidence>
<gene>
    <name evidence="5" type="primary">rfaH</name>
    <name evidence="5" type="ORF">EVB03_07850</name>
</gene>
<dbReference type="InterPro" id="IPR036735">
    <property type="entry name" value="NGN_dom_sf"/>
</dbReference>
<dbReference type="InterPro" id="IPR010215">
    <property type="entry name" value="Transcription_antiterm_RfaH"/>
</dbReference>
<dbReference type="Pfam" id="PF02357">
    <property type="entry name" value="NusG"/>
    <property type="match status" value="1"/>
</dbReference>
<dbReference type="Gene3D" id="3.30.70.940">
    <property type="entry name" value="NusG, N-terminal domain"/>
    <property type="match status" value="1"/>
</dbReference>